<organism evidence="2 3">
    <name type="scientific">Saccharospirillum salsuginis</name>
    <dbReference type="NCBI Taxonomy" id="418750"/>
    <lineage>
        <taxon>Bacteria</taxon>
        <taxon>Pseudomonadati</taxon>
        <taxon>Pseudomonadota</taxon>
        <taxon>Gammaproteobacteria</taxon>
        <taxon>Oceanospirillales</taxon>
        <taxon>Saccharospirillaceae</taxon>
        <taxon>Saccharospirillum</taxon>
    </lineage>
</organism>
<reference evidence="2" key="2">
    <citation type="submission" date="2020-09" db="EMBL/GenBank/DDBJ databases">
        <authorList>
            <person name="Sun Q."/>
            <person name="Kim S."/>
        </authorList>
    </citation>
    <scope>NUCLEOTIDE SEQUENCE</scope>
    <source>
        <strain evidence="2">KCTC 22169</strain>
    </source>
</reference>
<evidence type="ECO:0000313" key="2">
    <source>
        <dbReference type="EMBL" id="GGX48498.1"/>
    </source>
</evidence>
<gene>
    <name evidence="2" type="ORF">GCM10007392_14400</name>
</gene>
<dbReference type="RefSeq" id="WP_189607864.1">
    <property type="nucleotide sequence ID" value="NZ_BMXR01000003.1"/>
</dbReference>
<evidence type="ECO:0000256" key="1">
    <source>
        <dbReference type="SAM" id="MobiDB-lite"/>
    </source>
</evidence>
<proteinExistence type="predicted"/>
<sequence>MSAGTRVRRSVLLLAPLTESDRIALQDWPGMGSVECRGRRLLVCYDAADVQWSELQPWLVDCVGLDTSGAWTRLKLAWYRFVDGNARANAQSRGGHCCNKPPTVPGRRR</sequence>
<accession>A0A918N6Y5</accession>
<dbReference type="Proteomes" id="UP000626148">
    <property type="component" value="Unassembled WGS sequence"/>
</dbReference>
<dbReference type="AlphaFoldDB" id="A0A918N6Y5"/>
<name>A0A918N6Y5_9GAMM</name>
<dbReference type="EMBL" id="BMXR01000003">
    <property type="protein sequence ID" value="GGX48498.1"/>
    <property type="molecule type" value="Genomic_DNA"/>
</dbReference>
<evidence type="ECO:0000313" key="3">
    <source>
        <dbReference type="Proteomes" id="UP000626148"/>
    </source>
</evidence>
<comment type="caution">
    <text evidence="2">The sequence shown here is derived from an EMBL/GenBank/DDBJ whole genome shotgun (WGS) entry which is preliminary data.</text>
</comment>
<feature type="region of interest" description="Disordered" evidence="1">
    <location>
        <begin position="90"/>
        <end position="109"/>
    </location>
</feature>
<reference evidence="2" key="1">
    <citation type="journal article" date="2014" name="Int. J. Syst. Evol. Microbiol.">
        <title>Complete genome sequence of Corynebacterium casei LMG S-19264T (=DSM 44701T), isolated from a smear-ripened cheese.</title>
        <authorList>
            <consortium name="US DOE Joint Genome Institute (JGI-PGF)"/>
            <person name="Walter F."/>
            <person name="Albersmeier A."/>
            <person name="Kalinowski J."/>
            <person name="Ruckert C."/>
        </authorList>
    </citation>
    <scope>NUCLEOTIDE SEQUENCE</scope>
    <source>
        <strain evidence="2">KCTC 22169</strain>
    </source>
</reference>
<protein>
    <submittedName>
        <fullName evidence="2">Uncharacterized protein</fullName>
    </submittedName>
</protein>
<keyword evidence="3" id="KW-1185">Reference proteome</keyword>